<protein>
    <submittedName>
        <fullName evidence="1">Uncharacterized protein</fullName>
    </submittedName>
</protein>
<accession>A6NWS4</accession>
<organism evidence="1 2">
    <name type="scientific">Pseudoflavonifractor capillosus ATCC 29799</name>
    <dbReference type="NCBI Taxonomy" id="411467"/>
    <lineage>
        <taxon>Bacteria</taxon>
        <taxon>Bacillati</taxon>
        <taxon>Bacillota</taxon>
        <taxon>Clostridia</taxon>
        <taxon>Eubacteriales</taxon>
        <taxon>Oscillospiraceae</taxon>
        <taxon>Pseudoflavonifractor</taxon>
    </lineage>
</organism>
<evidence type="ECO:0000313" key="2">
    <source>
        <dbReference type="Proteomes" id="UP000003639"/>
    </source>
</evidence>
<dbReference type="EMBL" id="AAXG02000016">
    <property type="protein sequence ID" value="EDM99612.1"/>
    <property type="molecule type" value="Genomic_DNA"/>
</dbReference>
<reference evidence="1 2" key="2">
    <citation type="submission" date="2007-06" db="EMBL/GenBank/DDBJ databases">
        <title>Draft genome sequence of Pseudoflavonifractor capillosus ATCC 29799.</title>
        <authorList>
            <person name="Sudarsanam P."/>
            <person name="Ley R."/>
            <person name="Guruge J."/>
            <person name="Turnbaugh P.J."/>
            <person name="Mahowald M."/>
            <person name="Liep D."/>
            <person name="Gordon J."/>
        </authorList>
    </citation>
    <scope>NUCLEOTIDE SEQUENCE [LARGE SCALE GENOMIC DNA]</scope>
    <source>
        <strain evidence="1 2">ATCC 29799</strain>
    </source>
</reference>
<reference evidence="1 2" key="1">
    <citation type="submission" date="2007-04" db="EMBL/GenBank/DDBJ databases">
        <authorList>
            <person name="Fulton L."/>
            <person name="Clifton S."/>
            <person name="Fulton B."/>
            <person name="Xu J."/>
            <person name="Minx P."/>
            <person name="Pepin K.H."/>
            <person name="Johnson M."/>
            <person name="Thiruvilangam P."/>
            <person name="Bhonagiri V."/>
            <person name="Nash W.E."/>
            <person name="Mardis E.R."/>
            <person name="Wilson R.K."/>
        </authorList>
    </citation>
    <scope>NUCLEOTIDE SEQUENCE [LARGE SCALE GENOMIC DNA]</scope>
    <source>
        <strain evidence="1 2">ATCC 29799</strain>
    </source>
</reference>
<comment type="caution">
    <text evidence="1">The sequence shown here is derived from an EMBL/GenBank/DDBJ whole genome shotgun (WGS) entry which is preliminary data.</text>
</comment>
<gene>
    <name evidence="1" type="ORF">BACCAP_02669</name>
</gene>
<sequence length="69" mass="7846">MEEQGQTAQQTQYVANFHSLSPYSLHTIVFSGRPGKKKKSTARLPNIRNAGYTLEFSYLSLRQLMQAPE</sequence>
<dbReference type="STRING" id="411467.BACCAP_02669"/>
<dbReference type="AlphaFoldDB" id="A6NWS4"/>
<name>A6NWS4_9FIRM</name>
<evidence type="ECO:0000313" key="1">
    <source>
        <dbReference type="EMBL" id="EDM99612.1"/>
    </source>
</evidence>
<keyword evidence="2" id="KW-1185">Reference proteome</keyword>
<dbReference type="Proteomes" id="UP000003639">
    <property type="component" value="Unassembled WGS sequence"/>
</dbReference>
<proteinExistence type="predicted"/>